<dbReference type="SUPFAM" id="SSF55620">
    <property type="entry name" value="Tetrahydrobiopterin biosynthesis enzymes-like"/>
    <property type="match status" value="1"/>
</dbReference>
<comment type="catalytic activity">
    <reaction evidence="1 6">
        <text>GTP + H2O = 7,8-dihydroneopterin 3'-triphosphate + formate + H(+)</text>
        <dbReference type="Rhea" id="RHEA:17473"/>
        <dbReference type="ChEBI" id="CHEBI:15377"/>
        <dbReference type="ChEBI" id="CHEBI:15378"/>
        <dbReference type="ChEBI" id="CHEBI:15740"/>
        <dbReference type="ChEBI" id="CHEBI:37565"/>
        <dbReference type="ChEBI" id="CHEBI:58462"/>
        <dbReference type="EC" id="3.5.4.16"/>
    </reaction>
</comment>
<keyword evidence="9" id="KW-1185">Reference proteome</keyword>
<dbReference type="NCBIfam" id="NF006826">
    <property type="entry name" value="PRK09347.1-3"/>
    <property type="match status" value="1"/>
</dbReference>
<dbReference type="InterPro" id="IPR001474">
    <property type="entry name" value="GTP_CycHdrlase_I"/>
</dbReference>
<dbReference type="PANTHER" id="PTHR11109:SF7">
    <property type="entry name" value="GTP CYCLOHYDROLASE 1"/>
    <property type="match status" value="1"/>
</dbReference>
<evidence type="ECO:0000313" key="9">
    <source>
        <dbReference type="Proteomes" id="UP000029228"/>
    </source>
</evidence>
<keyword evidence="6" id="KW-0547">Nucleotide-binding</keyword>
<accession>A0A090S2A1</accession>
<evidence type="ECO:0000256" key="1">
    <source>
        <dbReference type="ARBA" id="ARBA00001052"/>
    </source>
</evidence>
<dbReference type="OrthoDB" id="9801207at2"/>
<comment type="caution">
    <text evidence="8">The sequence shown here is derived from an EMBL/GenBank/DDBJ whole genome shotgun (WGS) entry which is preliminary data.</text>
</comment>
<dbReference type="GO" id="GO:0006729">
    <property type="term" value="P:tetrahydrobiopterin biosynthetic process"/>
    <property type="evidence" value="ECO:0007669"/>
    <property type="project" value="TreeGrafter"/>
</dbReference>
<dbReference type="GO" id="GO:0003934">
    <property type="term" value="F:GTP cyclohydrolase I activity"/>
    <property type="evidence" value="ECO:0007669"/>
    <property type="project" value="UniProtKB-UniRule"/>
</dbReference>
<comment type="similarity">
    <text evidence="3 6">Belongs to the GTP cyclohydrolase I family.</text>
</comment>
<dbReference type="NCBIfam" id="TIGR00063">
    <property type="entry name" value="folE"/>
    <property type="match status" value="1"/>
</dbReference>
<dbReference type="STRING" id="990268.JCM19235_188"/>
<reference evidence="8 9" key="2">
    <citation type="submission" date="2014-09" db="EMBL/GenBank/DDBJ databases">
        <authorList>
            <consortium name="NBRP consortium"/>
            <person name="Sawabe T."/>
            <person name="Meirelles P."/>
            <person name="Nakanishi M."/>
            <person name="Sayaka M."/>
            <person name="Hattori M."/>
            <person name="Ohkuma M."/>
        </authorList>
    </citation>
    <scope>NUCLEOTIDE SEQUENCE [LARGE SCALE GENOMIC DNA]</scope>
    <source>
        <strain evidence="9">JCM19235</strain>
    </source>
</reference>
<reference evidence="8 9" key="1">
    <citation type="submission" date="2014-09" db="EMBL/GenBank/DDBJ databases">
        <title>Vibrio maritimus JCM 19235. (C45) whole genome shotgun sequence.</title>
        <authorList>
            <person name="Sawabe T."/>
            <person name="Meirelles P."/>
            <person name="Nakanishi M."/>
            <person name="Sayaka M."/>
            <person name="Hattori M."/>
            <person name="Ohkuma M."/>
        </authorList>
    </citation>
    <scope>NUCLEOTIDE SEQUENCE [LARGE SCALE GENOMIC DNA]</scope>
    <source>
        <strain evidence="9">JCM19235</strain>
    </source>
</reference>
<evidence type="ECO:0000256" key="4">
    <source>
        <dbReference type="ARBA" id="ARBA00022563"/>
    </source>
</evidence>
<evidence type="ECO:0000259" key="7">
    <source>
        <dbReference type="Pfam" id="PF01227"/>
    </source>
</evidence>
<comment type="pathway">
    <text evidence="2 6">Cofactor biosynthesis; 7,8-dihydroneopterin triphosphate biosynthesis; 7,8-dihydroneopterin triphosphate from GTP: step 1/1.</text>
</comment>
<dbReference type="Pfam" id="PF01227">
    <property type="entry name" value="GTP_cyclohydroI"/>
    <property type="match status" value="1"/>
</dbReference>
<keyword evidence="6" id="KW-0342">GTP-binding</keyword>
<evidence type="ECO:0000256" key="3">
    <source>
        <dbReference type="ARBA" id="ARBA00008085"/>
    </source>
</evidence>
<keyword evidence="4 6" id="KW-0554">One-carbon metabolism</keyword>
<dbReference type="GO" id="GO:0005737">
    <property type="term" value="C:cytoplasm"/>
    <property type="evidence" value="ECO:0007669"/>
    <property type="project" value="TreeGrafter"/>
</dbReference>
<dbReference type="EMBL" id="BBMR01000007">
    <property type="protein sequence ID" value="GAL20913.1"/>
    <property type="molecule type" value="Genomic_DNA"/>
</dbReference>
<evidence type="ECO:0000256" key="2">
    <source>
        <dbReference type="ARBA" id="ARBA00005080"/>
    </source>
</evidence>
<dbReference type="InterPro" id="IPR020602">
    <property type="entry name" value="GTP_CycHdrlase_I_dom"/>
</dbReference>
<dbReference type="GO" id="GO:0005525">
    <property type="term" value="F:GTP binding"/>
    <property type="evidence" value="ECO:0007669"/>
    <property type="project" value="UniProtKB-KW"/>
</dbReference>
<evidence type="ECO:0000256" key="5">
    <source>
        <dbReference type="ARBA" id="ARBA00022801"/>
    </source>
</evidence>
<keyword evidence="5 6" id="KW-0378">Hydrolase</keyword>
<keyword evidence="6" id="KW-0862">Zinc</keyword>
<keyword evidence="6" id="KW-0479">Metal-binding</keyword>
<feature type="domain" description="GTP cyclohydrolase I" evidence="7">
    <location>
        <begin position="40"/>
        <end position="211"/>
    </location>
</feature>
<dbReference type="NCBIfam" id="NF006824">
    <property type="entry name" value="PRK09347.1-1"/>
    <property type="match status" value="1"/>
</dbReference>
<dbReference type="UniPathway" id="UPA00848">
    <property type="reaction ID" value="UER00151"/>
</dbReference>
<feature type="binding site" evidence="6">
    <location>
        <position position="107"/>
    </location>
    <ligand>
        <name>Zn(2+)</name>
        <dbReference type="ChEBI" id="CHEBI:29105"/>
    </ligand>
</feature>
<dbReference type="PROSITE" id="PS00860">
    <property type="entry name" value="GTP_CYCLOHYDROL_1_2"/>
    <property type="match status" value="1"/>
</dbReference>
<dbReference type="Gene3D" id="3.30.1130.10">
    <property type="match status" value="1"/>
</dbReference>
<dbReference type="HAMAP" id="MF_00223">
    <property type="entry name" value="FolE"/>
    <property type="match status" value="1"/>
</dbReference>
<dbReference type="GO" id="GO:0006730">
    <property type="term" value="P:one-carbon metabolic process"/>
    <property type="evidence" value="ECO:0007669"/>
    <property type="project" value="UniProtKB-UniRule"/>
</dbReference>
<feature type="binding site" evidence="6">
    <location>
        <position position="110"/>
    </location>
    <ligand>
        <name>Zn(2+)</name>
        <dbReference type="ChEBI" id="CHEBI:29105"/>
    </ligand>
</feature>
<dbReference type="Proteomes" id="UP000029228">
    <property type="component" value="Unassembled WGS sequence"/>
</dbReference>
<dbReference type="InterPro" id="IPR043134">
    <property type="entry name" value="GTP-CH-I_N"/>
</dbReference>
<gene>
    <name evidence="6" type="primary">folE</name>
    <name evidence="8" type="ORF">JCM19235_188</name>
</gene>
<dbReference type="AlphaFoldDB" id="A0A090S2A1"/>
<dbReference type="PANTHER" id="PTHR11109">
    <property type="entry name" value="GTP CYCLOHYDROLASE I"/>
    <property type="match status" value="1"/>
</dbReference>
<dbReference type="InterPro" id="IPR018234">
    <property type="entry name" value="GTP_CycHdrlase_I_CS"/>
</dbReference>
<name>A0A090S2A1_9VIBR</name>
<organism evidence="8 9">
    <name type="scientific">Vibrio maritimus</name>
    <dbReference type="NCBI Taxonomy" id="990268"/>
    <lineage>
        <taxon>Bacteria</taxon>
        <taxon>Pseudomonadati</taxon>
        <taxon>Pseudomonadota</taxon>
        <taxon>Gammaproteobacteria</taxon>
        <taxon>Vibrionales</taxon>
        <taxon>Vibrionaceae</taxon>
        <taxon>Vibrio</taxon>
    </lineage>
</organism>
<protein>
    <recommendedName>
        <fullName evidence="6">GTP cyclohydrolase 1</fullName>
        <ecNumber evidence="6">3.5.4.16</ecNumber>
    </recommendedName>
    <alternativeName>
        <fullName evidence="6">GTP cyclohydrolase I</fullName>
        <shortName evidence="6">GTP-CH-I</shortName>
    </alternativeName>
</protein>
<dbReference type="GO" id="GO:0008270">
    <property type="term" value="F:zinc ion binding"/>
    <property type="evidence" value="ECO:0007669"/>
    <property type="project" value="UniProtKB-UniRule"/>
</dbReference>
<feature type="binding site" evidence="6">
    <location>
        <position position="178"/>
    </location>
    <ligand>
        <name>Zn(2+)</name>
        <dbReference type="ChEBI" id="CHEBI:29105"/>
    </ligand>
</feature>
<dbReference type="FunFam" id="3.30.1130.10:FF:000001">
    <property type="entry name" value="GTP cyclohydrolase 1"/>
    <property type="match status" value="1"/>
</dbReference>
<comment type="subunit">
    <text evidence="6">Homopolymer.</text>
</comment>
<dbReference type="Gene3D" id="1.10.286.10">
    <property type="match status" value="1"/>
</dbReference>
<dbReference type="InterPro" id="IPR043133">
    <property type="entry name" value="GTP-CH-I_C/QueF"/>
</dbReference>
<dbReference type="EC" id="3.5.4.16" evidence="6"/>
<sequence>MPSIEANRVREALIAKGLETPMTACEMSSDQKYNRIKGLLTEVVSTLGLDLTDDSLAETPHRIAKMYVHEIFSGLDYHNFPKISVIDNKMSVDEMVNVSDIDLTSTCEHHFITIDGLAQVAYIPKSKILGLSKINRIVRFFAQRPQVQERLTQQILVAIQTLVETENVAVTIKATHYCVKSRGVMDANSETTTTALGGTFKTNPQTRAEFLR</sequence>
<evidence type="ECO:0000313" key="8">
    <source>
        <dbReference type="EMBL" id="GAL20913.1"/>
    </source>
</evidence>
<dbReference type="GO" id="GO:0046654">
    <property type="term" value="P:tetrahydrofolate biosynthetic process"/>
    <property type="evidence" value="ECO:0007669"/>
    <property type="project" value="UniProtKB-UniRule"/>
</dbReference>
<evidence type="ECO:0000256" key="6">
    <source>
        <dbReference type="HAMAP-Rule" id="MF_00223"/>
    </source>
</evidence>
<proteinExistence type="inferred from homology"/>